<dbReference type="EMBL" id="WVIC01000001">
    <property type="protein sequence ID" value="NCJ04951.1"/>
    <property type="molecule type" value="Genomic_DNA"/>
</dbReference>
<evidence type="ECO:0000313" key="6">
    <source>
        <dbReference type="Proteomes" id="UP000607397"/>
    </source>
</evidence>
<evidence type="ECO:0000313" key="5">
    <source>
        <dbReference type="EMBL" id="NCJ04951.1"/>
    </source>
</evidence>
<evidence type="ECO:0000256" key="2">
    <source>
        <dbReference type="SAM" id="Phobius"/>
    </source>
</evidence>
<feature type="domain" description="ABC-type uncharacterised transport system" evidence="3">
    <location>
        <begin position="228"/>
        <end position="484"/>
    </location>
</feature>
<feature type="compositionally biased region" description="Acidic residues" evidence="1">
    <location>
        <begin position="432"/>
        <end position="442"/>
    </location>
</feature>
<sequence length="549" mass="60343">MNVKQFSSGLKSYRRVLSLLVWVATVLLVAGLLTRFVTGVWTALALGLALGGIVLGGAVLWMRWQFGSPREGESWWRRRSVQSSTNAIMAALALVVILGLINFLVVRYPARLDVTETRFFSLAPQTQTLMRELDQPLQVLIFDRTPDPQQRTLLEEYQRYNAQHFRFEFVDPQAQPGLTRRYNVRNPGDVVIETGERNRVLEGTLSETNLTPAIAALLQNRQAVAYAIQGHGEVPLSGEQTNLQSALTALERQGVQVVPLNLIEQQGVPEDANLVIIAGPTRPFLAAEVELLATYLETGGSALFLLDPETETGLDPLLRQWGVTLDNRIVVDGSGSGQLIGLSPAAPLVLEYGDHPITEALGQSVSFYPLAQAIMLTEQPDIEGVELLRTGQQSWAEADPDQEQLQFDAERDLPGPLTLGVALRRDLSEASTEADSEPEVNDSEAAVPPVDPVPESDPTEEARLVVIGNSDFATTSLFDQGVNGDVFLNSVNWLSRDQSDPTLSIRPKEPTNRRLEMTPMQSRFLTGIGLGLLPLGAFGLAITLWWQRR</sequence>
<dbReference type="PANTHER" id="PTHR12969">
    <property type="entry name" value="NGD5/OSM-6/IFT52"/>
    <property type="match status" value="1"/>
</dbReference>
<comment type="caution">
    <text evidence="5">The sequence shown here is derived from an EMBL/GenBank/DDBJ whole genome shotgun (WGS) entry which is preliminary data.</text>
</comment>
<feature type="transmembrane region" description="Helical" evidence="2">
    <location>
        <begin position="12"/>
        <end position="33"/>
    </location>
</feature>
<feature type="transmembrane region" description="Helical" evidence="2">
    <location>
        <begin position="524"/>
        <end position="546"/>
    </location>
</feature>
<proteinExistence type="predicted"/>
<keyword evidence="6" id="KW-1185">Reference proteome</keyword>
<keyword evidence="2" id="KW-0812">Transmembrane</keyword>
<reference evidence="5" key="1">
    <citation type="submission" date="2019-12" db="EMBL/GenBank/DDBJ databases">
        <title>High-Quality draft genome sequences of three cyanobacteria isolated from the limestone walls of the Old Cathedral of Coimbra.</title>
        <authorList>
            <person name="Tiago I."/>
            <person name="Soares F."/>
            <person name="Portugal A."/>
        </authorList>
    </citation>
    <scope>NUCLEOTIDE SEQUENCE [LARGE SCALE GENOMIC DNA]</scope>
    <source>
        <strain evidence="5">C</strain>
    </source>
</reference>
<feature type="transmembrane region" description="Helical" evidence="2">
    <location>
        <begin position="85"/>
        <end position="105"/>
    </location>
</feature>
<dbReference type="PANTHER" id="PTHR12969:SF7">
    <property type="entry name" value="INTRAFLAGELLAR TRANSPORT PROTEIN 52 HOMOLOG"/>
    <property type="match status" value="1"/>
</dbReference>
<dbReference type="InterPro" id="IPR055396">
    <property type="entry name" value="DUF7088"/>
</dbReference>
<evidence type="ECO:0000256" key="1">
    <source>
        <dbReference type="SAM" id="MobiDB-lite"/>
    </source>
</evidence>
<evidence type="ECO:0000259" key="4">
    <source>
        <dbReference type="Pfam" id="PF23357"/>
    </source>
</evidence>
<name>A0A8K1ZVK2_9CYAN</name>
<dbReference type="InterPro" id="IPR019196">
    <property type="entry name" value="ABC_transp_unknown"/>
</dbReference>
<dbReference type="Pfam" id="PF09822">
    <property type="entry name" value="ABC_transp_aux"/>
    <property type="match status" value="1"/>
</dbReference>
<feature type="domain" description="DUF7088" evidence="4">
    <location>
        <begin position="117"/>
        <end position="180"/>
    </location>
</feature>
<evidence type="ECO:0000259" key="3">
    <source>
        <dbReference type="Pfam" id="PF09822"/>
    </source>
</evidence>
<dbReference type="Pfam" id="PF23357">
    <property type="entry name" value="DUF7088"/>
    <property type="match status" value="1"/>
</dbReference>
<accession>A0A8K1ZVK2</accession>
<organism evidence="5 6">
    <name type="scientific">Petrachloros mirabilis ULC683</name>
    <dbReference type="NCBI Taxonomy" id="2781853"/>
    <lineage>
        <taxon>Bacteria</taxon>
        <taxon>Bacillati</taxon>
        <taxon>Cyanobacteriota</taxon>
        <taxon>Cyanophyceae</taxon>
        <taxon>Synechococcales</taxon>
        <taxon>Petrachlorosaceae</taxon>
        <taxon>Petrachloros</taxon>
        <taxon>Petrachloros mirabilis</taxon>
    </lineage>
</organism>
<protein>
    <submittedName>
        <fullName evidence="5">ABC transporter</fullName>
    </submittedName>
</protein>
<dbReference type="InterPro" id="IPR029062">
    <property type="entry name" value="Class_I_gatase-like"/>
</dbReference>
<keyword evidence="2" id="KW-1133">Transmembrane helix</keyword>
<dbReference type="Proteomes" id="UP000607397">
    <property type="component" value="Unassembled WGS sequence"/>
</dbReference>
<dbReference type="RefSeq" id="WP_161823434.1">
    <property type="nucleotide sequence ID" value="NZ_WVIC01000001.1"/>
</dbReference>
<dbReference type="SUPFAM" id="SSF52317">
    <property type="entry name" value="Class I glutamine amidotransferase-like"/>
    <property type="match status" value="1"/>
</dbReference>
<dbReference type="AlphaFoldDB" id="A0A8K1ZVK2"/>
<feature type="transmembrane region" description="Helical" evidence="2">
    <location>
        <begin position="39"/>
        <end position="64"/>
    </location>
</feature>
<keyword evidence="2" id="KW-0472">Membrane</keyword>
<gene>
    <name evidence="5" type="ORF">GS597_00120</name>
</gene>
<dbReference type="InterPro" id="IPR039975">
    <property type="entry name" value="IFT52"/>
</dbReference>
<feature type="region of interest" description="Disordered" evidence="1">
    <location>
        <begin position="426"/>
        <end position="458"/>
    </location>
</feature>